<dbReference type="PROSITE" id="PS51257">
    <property type="entry name" value="PROKAR_LIPOPROTEIN"/>
    <property type="match status" value="1"/>
</dbReference>
<proteinExistence type="predicted"/>
<evidence type="ECO:0000313" key="2">
    <source>
        <dbReference type="EMBL" id="TFH91294.1"/>
    </source>
</evidence>
<comment type="caution">
    <text evidence="2">The sequence shown here is derived from an EMBL/GenBank/DDBJ whole genome shotgun (WGS) entry which is preliminary data.</text>
</comment>
<dbReference type="OrthoDB" id="5872317at2"/>
<sequence>MNKYIVGMVLGLTSASCFAMGRPLPELDKSQFDTQQWQFVAGSGAQVASDTIAADEHNYGYLTVRFDGDFTLYFVDRGHRCNGEDEQGSDDRPLPNREIAVDGQFIEMKGVCHDGFTQYSPATVAGKNFLNGHFIGNKEVKIGSINIVEQTVMEDYTYTVSAQGFKQASLQALKAQQQ</sequence>
<keyword evidence="1" id="KW-0732">Signal</keyword>
<dbReference type="Proteomes" id="UP000297753">
    <property type="component" value="Unassembled WGS sequence"/>
</dbReference>
<feature type="signal peptide" evidence="1">
    <location>
        <begin position="1"/>
        <end position="19"/>
    </location>
</feature>
<organism evidence="2 3">
    <name type="scientific">Vibrio ouci</name>
    <dbReference type="NCBI Taxonomy" id="2499078"/>
    <lineage>
        <taxon>Bacteria</taxon>
        <taxon>Pseudomonadati</taxon>
        <taxon>Pseudomonadota</taxon>
        <taxon>Gammaproteobacteria</taxon>
        <taxon>Vibrionales</taxon>
        <taxon>Vibrionaceae</taxon>
        <taxon>Vibrio</taxon>
    </lineage>
</organism>
<feature type="chain" id="PRO_5021460662" evidence="1">
    <location>
        <begin position="20"/>
        <end position="178"/>
    </location>
</feature>
<protein>
    <submittedName>
        <fullName evidence="2">Uncharacterized protein</fullName>
    </submittedName>
</protein>
<reference evidence="2 3" key="1">
    <citation type="submission" date="2019-01" db="EMBL/GenBank/DDBJ databases">
        <title>Vibrio BEI176 sp. nov, a marine bacterium isolated from China: eastern marignal seas.</title>
        <authorList>
            <person name="Li B."/>
        </authorList>
    </citation>
    <scope>NUCLEOTIDE SEQUENCE [LARGE SCALE GENOMIC DNA]</scope>
    <source>
        <strain evidence="2 3">BEI176</strain>
    </source>
</reference>
<dbReference type="EMBL" id="SATR01000017">
    <property type="protein sequence ID" value="TFH91294.1"/>
    <property type="molecule type" value="Genomic_DNA"/>
</dbReference>
<evidence type="ECO:0000313" key="3">
    <source>
        <dbReference type="Proteomes" id="UP000297753"/>
    </source>
</evidence>
<dbReference type="AlphaFoldDB" id="A0A4Y8WET6"/>
<keyword evidence="3" id="KW-1185">Reference proteome</keyword>
<gene>
    <name evidence="2" type="ORF">ELS82_12510</name>
</gene>
<name>A0A4Y8WET6_9VIBR</name>
<accession>A0A4Y8WET6</accession>
<evidence type="ECO:0000256" key="1">
    <source>
        <dbReference type="SAM" id="SignalP"/>
    </source>
</evidence>
<dbReference type="RefSeq" id="WP_134835765.1">
    <property type="nucleotide sequence ID" value="NZ_SATR01000017.1"/>
</dbReference>